<feature type="compositionally biased region" description="Polar residues" evidence="5">
    <location>
        <begin position="130"/>
        <end position="162"/>
    </location>
</feature>
<sequence length="181" mass="20308">MSKGDYSSRECSVYVGNLEKRVTEEIMWELFLQAGPVDRVSIPKDKDTGIQRSFGFVEFSSPVSVTYASELINGLCLYGQSIVVKPQNIGSPAPNQANRSSPLSFNSDLSRHSPVPLFQGKPNDAMTPYMGNSQRHGQNSYGSNNYQHGGYSSPQYGNPLPNSLMQQQYQARIHYEKKRRY</sequence>
<reference evidence="8" key="1">
    <citation type="submission" date="2025-08" db="UniProtKB">
        <authorList>
            <consortium name="RefSeq"/>
        </authorList>
    </citation>
    <scope>IDENTIFICATION</scope>
    <source>
        <tissue evidence="8">Tentacle</tissue>
    </source>
</reference>
<feature type="region of interest" description="Disordered" evidence="5">
    <location>
        <begin position="111"/>
        <end position="162"/>
    </location>
</feature>
<dbReference type="GeneID" id="116295493"/>
<dbReference type="GO" id="GO:0003727">
    <property type="term" value="F:single-stranded RNA binding"/>
    <property type="evidence" value="ECO:0007669"/>
    <property type="project" value="TreeGrafter"/>
</dbReference>
<keyword evidence="2 4" id="KW-0694">RNA-binding</keyword>
<protein>
    <submittedName>
        <fullName evidence="8">RNA-binding protein 7-like</fullName>
    </submittedName>
</protein>
<dbReference type="InterPro" id="IPR035979">
    <property type="entry name" value="RBD_domain_sf"/>
</dbReference>
<feature type="domain" description="RRM" evidence="6">
    <location>
        <begin position="11"/>
        <end position="89"/>
    </location>
</feature>
<keyword evidence="7" id="KW-1185">Reference proteome</keyword>
<dbReference type="Gene3D" id="3.30.70.330">
    <property type="match status" value="1"/>
</dbReference>
<evidence type="ECO:0000256" key="5">
    <source>
        <dbReference type="SAM" id="MobiDB-lite"/>
    </source>
</evidence>
<evidence type="ECO:0000256" key="2">
    <source>
        <dbReference type="ARBA" id="ARBA00022884"/>
    </source>
</evidence>
<proteinExistence type="predicted"/>
<dbReference type="PANTHER" id="PTHR13798:SF11">
    <property type="entry name" value="RNA-BINDING PROTEIN 7-RELATED"/>
    <property type="match status" value="1"/>
</dbReference>
<dbReference type="GO" id="GO:0000381">
    <property type="term" value="P:regulation of alternative mRNA splicing, via spliceosome"/>
    <property type="evidence" value="ECO:0007669"/>
    <property type="project" value="TreeGrafter"/>
</dbReference>
<dbReference type="SMART" id="SM00360">
    <property type="entry name" value="RRM"/>
    <property type="match status" value="1"/>
</dbReference>
<dbReference type="AlphaFoldDB" id="A0A6P8HV44"/>
<gene>
    <name evidence="8" type="primary">LOC116295493</name>
</gene>
<dbReference type="InterPro" id="IPR000504">
    <property type="entry name" value="RRM_dom"/>
</dbReference>
<comment type="subcellular location">
    <subcellularLocation>
        <location evidence="1">Nucleus</location>
        <location evidence="1">Nucleoplasm</location>
    </subcellularLocation>
</comment>
<dbReference type="KEGG" id="aten:116295493"/>
<dbReference type="Pfam" id="PF00076">
    <property type="entry name" value="RRM_1"/>
    <property type="match status" value="1"/>
</dbReference>
<evidence type="ECO:0000313" key="7">
    <source>
        <dbReference type="Proteomes" id="UP000515163"/>
    </source>
</evidence>
<name>A0A6P8HV44_ACTTE</name>
<evidence type="ECO:0000256" key="4">
    <source>
        <dbReference type="PROSITE-ProRule" id="PRU00176"/>
    </source>
</evidence>
<organism evidence="7 8">
    <name type="scientific">Actinia tenebrosa</name>
    <name type="common">Australian red waratah sea anemone</name>
    <dbReference type="NCBI Taxonomy" id="6105"/>
    <lineage>
        <taxon>Eukaryota</taxon>
        <taxon>Metazoa</taxon>
        <taxon>Cnidaria</taxon>
        <taxon>Anthozoa</taxon>
        <taxon>Hexacorallia</taxon>
        <taxon>Actiniaria</taxon>
        <taxon>Actiniidae</taxon>
        <taxon>Actinia</taxon>
    </lineage>
</organism>
<dbReference type="InterPro" id="IPR012677">
    <property type="entry name" value="Nucleotide-bd_a/b_plait_sf"/>
</dbReference>
<dbReference type="PROSITE" id="PS50102">
    <property type="entry name" value="RRM"/>
    <property type="match status" value="1"/>
</dbReference>
<evidence type="ECO:0000256" key="1">
    <source>
        <dbReference type="ARBA" id="ARBA00004642"/>
    </source>
</evidence>
<dbReference type="InterPro" id="IPR052285">
    <property type="entry name" value="NEXT_complex_subunit"/>
</dbReference>
<evidence type="ECO:0000313" key="8">
    <source>
        <dbReference type="RefSeq" id="XP_031559178.1"/>
    </source>
</evidence>
<keyword evidence="3" id="KW-0539">Nucleus</keyword>
<dbReference type="SUPFAM" id="SSF54928">
    <property type="entry name" value="RNA-binding domain, RBD"/>
    <property type="match status" value="1"/>
</dbReference>
<dbReference type="OrthoDB" id="407442at2759"/>
<dbReference type="PANTHER" id="PTHR13798">
    <property type="entry name" value="RNA BINDING MOTIF RBM PROTEIN -RELATED"/>
    <property type="match status" value="1"/>
</dbReference>
<dbReference type="GO" id="GO:0005654">
    <property type="term" value="C:nucleoplasm"/>
    <property type="evidence" value="ECO:0007669"/>
    <property type="project" value="UniProtKB-SubCell"/>
</dbReference>
<dbReference type="InParanoid" id="A0A6P8HV44"/>
<dbReference type="CDD" id="cd12336">
    <property type="entry name" value="RRM_RBM7_like"/>
    <property type="match status" value="1"/>
</dbReference>
<dbReference type="Proteomes" id="UP000515163">
    <property type="component" value="Unplaced"/>
</dbReference>
<accession>A0A6P8HV44</accession>
<dbReference type="RefSeq" id="XP_031559178.1">
    <property type="nucleotide sequence ID" value="XM_031703318.1"/>
</dbReference>
<evidence type="ECO:0000259" key="6">
    <source>
        <dbReference type="PROSITE" id="PS50102"/>
    </source>
</evidence>
<evidence type="ECO:0000256" key="3">
    <source>
        <dbReference type="ARBA" id="ARBA00023242"/>
    </source>
</evidence>